<sequence>MKKQLVLSLLGLLVLQNVFAAGSHYEMRVDGLACPFCAYGIEKKLKAIEGTSHISVDLNKGLVSVNMAEGKKLTDEQMKVLFNDAGFTYRSMKKEPLNNASKEITHE</sequence>
<dbReference type="AlphaFoldDB" id="A0A3B1C976"/>
<proteinExistence type="predicted"/>
<feature type="domain" description="HMA" evidence="1">
    <location>
        <begin position="27"/>
        <end position="69"/>
    </location>
</feature>
<dbReference type="Pfam" id="PF00403">
    <property type="entry name" value="HMA"/>
    <property type="match status" value="1"/>
</dbReference>
<dbReference type="CDD" id="cd00371">
    <property type="entry name" value="HMA"/>
    <property type="match status" value="1"/>
</dbReference>
<reference evidence="2" key="1">
    <citation type="submission" date="2018-06" db="EMBL/GenBank/DDBJ databases">
        <authorList>
            <person name="Zhirakovskaya E."/>
        </authorList>
    </citation>
    <scope>NUCLEOTIDE SEQUENCE</scope>
</reference>
<dbReference type="SUPFAM" id="SSF55008">
    <property type="entry name" value="HMA, heavy metal-associated domain"/>
    <property type="match status" value="1"/>
</dbReference>
<dbReference type="GO" id="GO:0046872">
    <property type="term" value="F:metal ion binding"/>
    <property type="evidence" value="ECO:0007669"/>
    <property type="project" value="InterPro"/>
</dbReference>
<protein>
    <recommendedName>
        <fullName evidence="1">HMA domain-containing protein</fullName>
    </recommendedName>
</protein>
<name>A0A3B1C976_9ZZZZ</name>
<evidence type="ECO:0000313" key="2">
    <source>
        <dbReference type="EMBL" id="VAX13397.1"/>
    </source>
</evidence>
<dbReference type="EMBL" id="UOFZ01000113">
    <property type="protein sequence ID" value="VAX13397.1"/>
    <property type="molecule type" value="Genomic_DNA"/>
</dbReference>
<evidence type="ECO:0000259" key="1">
    <source>
        <dbReference type="Pfam" id="PF00403"/>
    </source>
</evidence>
<accession>A0A3B1C976</accession>
<dbReference type="Gene3D" id="3.30.70.100">
    <property type="match status" value="1"/>
</dbReference>
<dbReference type="InterPro" id="IPR036163">
    <property type="entry name" value="HMA_dom_sf"/>
</dbReference>
<gene>
    <name evidence="2" type="ORF">MNBD_GAMMA24-2134</name>
</gene>
<dbReference type="InterPro" id="IPR006121">
    <property type="entry name" value="HMA_dom"/>
</dbReference>
<organism evidence="2">
    <name type="scientific">hydrothermal vent metagenome</name>
    <dbReference type="NCBI Taxonomy" id="652676"/>
    <lineage>
        <taxon>unclassified sequences</taxon>
        <taxon>metagenomes</taxon>
        <taxon>ecological metagenomes</taxon>
    </lineage>
</organism>